<keyword evidence="2" id="KW-0238">DNA-binding</keyword>
<dbReference type="AlphaFoldDB" id="A0A1H8MAU1"/>
<protein>
    <submittedName>
        <fullName evidence="6">Transcriptional regulator, IclR family</fullName>
    </submittedName>
</protein>
<dbReference type="InterPro" id="IPR029016">
    <property type="entry name" value="GAF-like_dom_sf"/>
</dbReference>
<dbReference type="SMART" id="SM00346">
    <property type="entry name" value="HTH_ICLR"/>
    <property type="match status" value="1"/>
</dbReference>
<gene>
    <name evidence="6" type="ORF">SAMN04489859_10388</name>
</gene>
<evidence type="ECO:0000313" key="6">
    <source>
        <dbReference type="EMBL" id="SEO14390.1"/>
    </source>
</evidence>
<sequence length="267" mass="28817">MWNESTQMEKTGTVQAVERALTLLELLAGFPQGARLTLLAKRAGLAPSTAHRLLTTLERRGFAQFDPAGSRWRVGRRAFTVGVAFTRWQSFITAATPFLRRLRDLSHETANLGVLEDGEVITVAQVESREIIRAIASPGGRAPVMNSGMGKAIVATWPDEAIEAFIHRHGLHPVTRHSLTTLTEVMAEIALIRRRGYAFDDEEFIYGMRCAAAAVWDHSGQPVGAISVSALASRLPVAGMAEMGKAVRGVAGELSLTMGGKPPPIPA</sequence>
<dbReference type="STRING" id="34002.SAMN04489859_10388"/>
<evidence type="ECO:0000256" key="1">
    <source>
        <dbReference type="ARBA" id="ARBA00023015"/>
    </source>
</evidence>
<evidence type="ECO:0000313" key="7">
    <source>
        <dbReference type="Proteomes" id="UP000199054"/>
    </source>
</evidence>
<dbReference type="InterPro" id="IPR036388">
    <property type="entry name" value="WH-like_DNA-bd_sf"/>
</dbReference>
<dbReference type="Proteomes" id="UP000199054">
    <property type="component" value="Unassembled WGS sequence"/>
</dbReference>
<dbReference type="PROSITE" id="PS51077">
    <property type="entry name" value="HTH_ICLR"/>
    <property type="match status" value="1"/>
</dbReference>
<feature type="domain" description="IclR-ED" evidence="5">
    <location>
        <begin position="77"/>
        <end position="260"/>
    </location>
</feature>
<dbReference type="GO" id="GO:0003677">
    <property type="term" value="F:DNA binding"/>
    <property type="evidence" value="ECO:0007669"/>
    <property type="project" value="UniProtKB-KW"/>
</dbReference>
<feature type="domain" description="HTH iclR-type" evidence="4">
    <location>
        <begin position="14"/>
        <end position="76"/>
    </location>
</feature>
<accession>A0A1H8MAU1</accession>
<dbReference type="Gene3D" id="1.10.10.10">
    <property type="entry name" value="Winged helix-like DNA-binding domain superfamily/Winged helix DNA-binding domain"/>
    <property type="match status" value="1"/>
</dbReference>
<dbReference type="PANTHER" id="PTHR30136:SF24">
    <property type="entry name" value="HTH-TYPE TRANSCRIPTIONAL REPRESSOR ALLR"/>
    <property type="match status" value="1"/>
</dbReference>
<keyword evidence="7" id="KW-1185">Reference proteome</keyword>
<organism evidence="6 7">
    <name type="scientific">Paracoccus alcaliphilus</name>
    <dbReference type="NCBI Taxonomy" id="34002"/>
    <lineage>
        <taxon>Bacteria</taxon>
        <taxon>Pseudomonadati</taxon>
        <taxon>Pseudomonadota</taxon>
        <taxon>Alphaproteobacteria</taxon>
        <taxon>Rhodobacterales</taxon>
        <taxon>Paracoccaceae</taxon>
        <taxon>Paracoccus</taxon>
    </lineage>
</organism>
<dbReference type="GO" id="GO:0045892">
    <property type="term" value="P:negative regulation of DNA-templated transcription"/>
    <property type="evidence" value="ECO:0007669"/>
    <property type="project" value="TreeGrafter"/>
</dbReference>
<evidence type="ECO:0000259" key="4">
    <source>
        <dbReference type="PROSITE" id="PS51077"/>
    </source>
</evidence>
<evidence type="ECO:0000256" key="3">
    <source>
        <dbReference type="ARBA" id="ARBA00023163"/>
    </source>
</evidence>
<dbReference type="PANTHER" id="PTHR30136">
    <property type="entry name" value="HELIX-TURN-HELIX TRANSCRIPTIONAL REGULATOR, ICLR FAMILY"/>
    <property type="match status" value="1"/>
</dbReference>
<dbReference type="InterPro" id="IPR036390">
    <property type="entry name" value="WH_DNA-bd_sf"/>
</dbReference>
<dbReference type="SUPFAM" id="SSF46785">
    <property type="entry name" value="Winged helix' DNA-binding domain"/>
    <property type="match status" value="1"/>
</dbReference>
<reference evidence="6 7" key="1">
    <citation type="submission" date="2016-10" db="EMBL/GenBank/DDBJ databases">
        <authorList>
            <person name="de Groot N.N."/>
        </authorList>
    </citation>
    <scope>NUCLEOTIDE SEQUENCE [LARGE SCALE GENOMIC DNA]</scope>
    <source>
        <strain evidence="6 7">DSM 8512</strain>
    </source>
</reference>
<dbReference type="Pfam" id="PF01614">
    <property type="entry name" value="IclR_C"/>
    <property type="match status" value="1"/>
</dbReference>
<dbReference type="InterPro" id="IPR005471">
    <property type="entry name" value="Tscrpt_reg_IclR_N"/>
</dbReference>
<dbReference type="Gene3D" id="3.30.450.40">
    <property type="match status" value="1"/>
</dbReference>
<dbReference type="EMBL" id="FODE01000038">
    <property type="protein sequence ID" value="SEO14390.1"/>
    <property type="molecule type" value="Genomic_DNA"/>
</dbReference>
<proteinExistence type="predicted"/>
<dbReference type="Pfam" id="PF09339">
    <property type="entry name" value="HTH_IclR"/>
    <property type="match status" value="1"/>
</dbReference>
<dbReference type="InterPro" id="IPR014757">
    <property type="entry name" value="Tscrpt_reg_IclR_C"/>
</dbReference>
<dbReference type="GO" id="GO:0003700">
    <property type="term" value="F:DNA-binding transcription factor activity"/>
    <property type="evidence" value="ECO:0007669"/>
    <property type="project" value="TreeGrafter"/>
</dbReference>
<evidence type="ECO:0000256" key="2">
    <source>
        <dbReference type="ARBA" id="ARBA00023125"/>
    </source>
</evidence>
<name>A0A1H8MAU1_9RHOB</name>
<dbReference type="SUPFAM" id="SSF55781">
    <property type="entry name" value="GAF domain-like"/>
    <property type="match status" value="1"/>
</dbReference>
<evidence type="ECO:0000259" key="5">
    <source>
        <dbReference type="PROSITE" id="PS51078"/>
    </source>
</evidence>
<dbReference type="InterPro" id="IPR050707">
    <property type="entry name" value="HTH_MetabolicPath_Reg"/>
</dbReference>
<keyword evidence="1" id="KW-0805">Transcription regulation</keyword>
<dbReference type="PROSITE" id="PS51078">
    <property type="entry name" value="ICLR_ED"/>
    <property type="match status" value="1"/>
</dbReference>
<keyword evidence="3" id="KW-0804">Transcription</keyword>
<dbReference type="FunFam" id="1.10.10.10:FF:000056">
    <property type="entry name" value="IclR family transcriptional regulator"/>
    <property type="match status" value="1"/>
</dbReference>